<dbReference type="InParanoid" id="A0A1B1AL16"/>
<evidence type="ECO:0000256" key="7">
    <source>
        <dbReference type="ARBA" id="ARBA00022840"/>
    </source>
</evidence>
<evidence type="ECO:0000256" key="4">
    <source>
        <dbReference type="ARBA" id="ARBA00022679"/>
    </source>
</evidence>
<dbReference type="GO" id="GO:0006400">
    <property type="term" value="P:tRNA modification"/>
    <property type="evidence" value="ECO:0007669"/>
    <property type="project" value="TreeGrafter"/>
</dbReference>
<evidence type="ECO:0000256" key="11">
    <source>
        <dbReference type="RuleBase" id="RU003783"/>
    </source>
</evidence>
<proteinExistence type="inferred from homology"/>
<comment type="cofactor">
    <cofactor evidence="1 10">
        <name>Mg(2+)</name>
        <dbReference type="ChEBI" id="CHEBI:18420"/>
    </cofactor>
</comment>
<sequence length="304" mass="32932">MKPALLIMGPTASGKSALALALAERIGGEIINADSMQVYRDFRILTARPSCEEEAQAPHHLYGHVDAAERYSAGRWLSDALEKIAWIRARNKIPIIAGGTGLYFKGLTQGLAEMPAVDPDLRAALIARAESEGAATLHAELAALDLQTAARLEPNDAPRIIRALEVIETTGESITSFQANTKPALAAGAWRGLALTPERATLYASINTRFENMLEQGALDEVRAFAARALDPTLPAIKAHGAPALGAYLRGETPLAEATEIGQRDTRRYAKRQFTWIANQMPDWPRVSELNLTHRVDRALALLG</sequence>
<evidence type="ECO:0000256" key="1">
    <source>
        <dbReference type="ARBA" id="ARBA00001946"/>
    </source>
</evidence>
<evidence type="ECO:0000256" key="13">
    <source>
        <dbReference type="RuleBase" id="RU003785"/>
    </source>
</evidence>
<dbReference type="PANTHER" id="PTHR11088:SF60">
    <property type="entry name" value="TRNA DIMETHYLALLYLTRANSFERASE"/>
    <property type="match status" value="1"/>
</dbReference>
<dbReference type="NCBIfam" id="TIGR00174">
    <property type="entry name" value="miaA"/>
    <property type="match status" value="1"/>
</dbReference>
<keyword evidence="6 10" id="KW-0547">Nucleotide-binding</keyword>
<evidence type="ECO:0000256" key="5">
    <source>
        <dbReference type="ARBA" id="ARBA00022694"/>
    </source>
</evidence>
<evidence type="ECO:0000256" key="10">
    <source>
        <dbReference type="HAMAP-Rule" id="MF_00185"/>
    </source>
</evidence>
<keyword evidence="4 10" id="KW-0808">Transferase</keyword>
<comment type="caution">
    <text evidence="10">Lacks conserved residue(s) required for the propagation of feature annotation.</text>
</comment>
<dbReference type="EC" id="2.5.1.75" evidence="10"/>
<dbReference type="AlphaFoldDB" id="A0A1B1AL16"/>
<dbReference type="KEGG" id="cbot:ATE48_15760"/>
<dbReference type="SUPFAM" id="SSF52540">
    <property type="entry name" value="P-loop containing nucleoside triphosphate hydrolases"/>
    <property type="match status" value="1"/>
</dbReference>
<dbReference type="Pfam" id="PF01715">
    <property type="entry name" value="IPPT"/>
    <property type="match status" value="1"/>
</dbReference>
<comment type="subunit">
    <text evidence="10">Monomer.</text>
</comment>
<organism evidence="14 15">
    <name type="scientific">Candidatus Viadribacter manganicus</name>
    <dbReference type="NCBI Taxonomy" id="1759059"/>
    <lineage>
        <taxon>Bacteria</taxon>
        <taxon>Pseudomonadati</taxon>
        <taxon>Pseudomonadota</taxon>
        <taxon>Alphaproteobacteria</taxon>
        <taxon>Hyphomonadales</taxon>
        <taxon>Hyphomonadaceae</taxon>
        <taxon>Candidatus Viadribacter</taxon>
    </lineage>
</organism>
<dbReference type="OrthoDB" id="9776390at2"/>
<evidence type="ECO:0000313" key="14">
    <source>
        <dbReference type="EMBL" id="ANP47269.1"/>
    </source>
</evidence>
<comment type="similarity">
    <text evidence="3 10 13">Belongs to the IPP transferase family.</text>
</comment>
<keyword evidence="8 10" id="KW-0460">Magnesium</keyword>
<dbReference type="InterPro" id="IPR027417">
    <property type="entry name" value="P-loop_NTPase"/>
</dbReference>
<evidence type="ECO:0000313" key="15">
    <source>
        <dbReference type="Proteomes" id="UP000092498"/>
    </source>
</evidence>
<protein>
    <recommendedName>
        <fullName evidence="10">tRNA dimethylallyltransferase</fullName>
        <ecNumber evidence="10">2.5.1.75</ecNumber>
    </recommendedName>
    <alternativeName>
        <fullName evidence="10">Dimethylallyl diphosphate:tRNA dimethylallyltransferase</fullName>
        <shortName evidence="10">DMAPP:tRNA dimethylallyltransferase</shortName>
        <shortName evidence="10">DMATase</shortName>
    </alternativeName>
    <alternativeName>
        <fullName evidence="10">Isopentenyl-diphosphate:tRNA isopentenyltransferase</fullName>
        <shortName evidence="10">IPP transferase</shortName>
        <shortName evidence="10">IPPT</shortName>
        <shortName evidence="10">IPTase</shortName>
    </alternativeName>
</protein>
<feature type="site" description="Interaction with substrate tRNA" evidence="10">
    <location>
        <position position="100"/>
    </location>
</feature>
<dbReference type="RefSeq" id="WP_066773124.1">
    <property type="nucleotide sequence ID" value="NZ_CP013244.1"/>
</dbReference>
<keyword evidence="7 10" id="KW-0067">ATP-binding</keyword>
<dbReference type="Gene3D" id="3.40.50.300">
    <property type="entry name" value="P-loop containing nucleotide triphosphate hydrolases"/>
    <property type="match status" value="1"/>
</dbReference>
<dbReference type="Proteomes" id="UP000092498">
    <property type="component" value="Chromosome"/>
</dbReference>
<name>A0A1B1AL16_9PROT</name>
<comment type="function">
    <text evidence="2 10 12">Catalyzes the transfer of a dimethylallyl group onto the adenine at position 37 in tRNAs that read codons beginning with uridine, leading to the formation of N6-(dimethylallyl)adenosine (i(6)A).</text>
</comment>
<feature type="binding site" evidence="10">
    <location>
        <begin position="11"/>
        <end position="16"/>
    </location>
    <ligand>
        <name>substrate</name>
    </ligand>
</feature>
<dbReference type="PANTHER" id="PTHR11088">
    <property type="entry name" value="TRNA DIMETHYLALLYLTRANSFERASE"/>
    <property type="match status" value="1"/>
</dbReference>
<dbReference type="GO" id="GO:0052381">
    <property type="term" value="F:tRNA dimethylallyltransferase activity"/>
    <property type="evidence" value="ECO:0007669"/>
    <property type="project" value="UniProtKB-UniRule"/>
</dbReference>
<dbReference type="EMBL" id="CP013244">
    <property type="protein sequence ID" value="ANP47269.1"/>
    <property type="molecule type" value="Genomic_DNA"/>
</dbReference>
<comment type="catalytic activity">
    <reaction evidence="9 10 11">
        <text>adenosine(37) in tRNA + dimethylallyl diphosphate = N(6)-dimethylallyladenosine(37) in tRNA + diphosphate</text>
        <dbReference type="Rhea" id="RHEA:26482"/>
        <dbReference type="Rhea" id="RHEA-COMP:10162"/>
        <dbReference type="Rhea" id="RHEA-COMP:10375"/>
        <dbReference type="ChEBI" id="CHEBI:33019"/>
        <dbReference type="ChEBI" id="CHEBI:57623"/>
        <dbReference type="ChEBI" id="CHEBI:74411"/>
        <dbReference type="ChEBI" id="CHEBI:74415"/>
        <dbReference type="EC" id="2.5.1.75"/>
    </reaction>
</comment>
<dbReference type="FunFam" id="1.10.20.140:FF:000001">
    <property type="entry name" value="tRNA dimethylallyltransferase"/>
    <property type="match status" value="1"/>
</dbReference>
<evidence type="ECO:0000256" key="9">
    <source>
        <dbReference type="ARBA" id="ARBA00049563"/>
    </source>
</evidence>
<dbReference type="HAMAP" id="MF_00185">
    <property type="entry name" value="IPP_trans"/>
    <property type="match status" value="1"/>
</dbReference>
<dbReference type="FunCoup" id="A0A1B1AL16">
    <property type="interactions" value="494"/>
</dbReference>
<evidence type="ECO:0000256" key="12">
    <source>
        <dbReference type="RuleBase" id="RU003784"/>
    </source>
</evidence>
<dbReference type="InterPro" id="IPR018022">
    <property type="entry name" value="IPT"/>
</dbReference>
<dbReference type="GO" id="GO:0005524">
    <property type="term" value="F:ATP binding"/>
    <property type="evidence" value="ECO:0007669"/>
    <property type="project" value="UniProtKB-UniRule"/>
</dbReference>
<evidence type="ECO:0000256" key="6">
    <source>
        <dbReference type="ARBA" id="ARBA00022741"/>
    </source>
</evidence>
<accession>A0A1B1AL16</accession>
<evidence type="ECO:0000256" key="3">
    <source>
        <dbReference type="ARBA" id="ARBA00005842"/>
    </source>
</evidence>
<reference evidence="14 15" key="1">
    <citation type="submission" date="2015-11" db="EMBL/GenBank/DDBJ databases">
        <title>Whole-Genome Sequence of Candidatus Oderbacter manganicum from the National Park Lower Oder Valley, Germany.</title>
        <authorList>
            <person name="Braun B."/>
            <person name="Liere K."/>
            <person name="Szewzyk U."/>
        </authorList>
    </citation>
    <scope>NUCLEOTIDE SEQUENCE [LARGE SCALE GENOMIC DNA]</scope>
    <source>
        <strain evidence="14 15">OTSz_A_272</strain>
    </source>
</reference>
<evidence type="ECO:0000256" key="8">
    <source>
        <dbReference type="ARBA" id="ARBA00022842"/>
    </source>
</evidence>
<feature type="site" description="Interaction with substrate tRNA" evidence="10">
    <location>
        <position position="122"/>
    </location>
</feature>
<keyword evidence="5 10" id="KW-0819">tRNA processing</keyword>
<feature type="region of interest" description="Interaction with substrate tRNA" evidence="10">
    <location>
        <begin position="34"/>
        <end position="37"/>
    </location>
</feature>
<keyword evidence="15" id="KW-1185">Reference proteome</keyword>
<feature type="binding site" evidence="10">
    <location>
        <begin position="9"/>
        <end position="16"/>
    </location>
    <ligand>
        <name>ATP</name>
        <dbReference type="ChEBI" id="CHEBI:30616"/>
    </ligand>
</feature>
<dbReference type="InterPro" id="IPR039657">
    <property type="entry name" value="Dimethylallyltransferase"/>
</dbReference>
<dbReference type="STRING" id="1759059.ATE48_15760"/>
<dbReference type="Gene3D" id="1.10.20.140">
    <property type="match status" value="1"/>
</dbReference>
<evidence type="ECO:0000256" key="2">
    <source>
        <dbReference type="ARBA" id="ARBA00003213"/>
    </source>
</evidence>
<gene>
    <name evidence="10" type="primary">miaA</name>
    <name evidence="14" type="ORF">ATE48_15760</name>
</gene>